<sequence length="80" mass="8846">MTLQIRDERARELAEQLAKKRNVTMTAAVIQALEEELRRETAKAPLSTRIADIATDLKAEAGPKGRAVSKDEVDGMWGQP</sequence>
<dbReference type="OrthoDB" id="7998375at2"/>
<protein>
    <submittedName>
        <fullName evidence="1">Transcriptional regulator</fullName>
    </submittedName>
</protein>
<gene>
    <name evidence="1" type="ORF">FHP24_23315</name>
</gene>
<keyword evidence="2" id="KW-1185">Reference proteome</keyword>
<evidence type="ECO:0000313" key="1">
    <source>
        <dbReference type="EMBL" id="TNM60737.1"/>
    </source>
</evidence>
<comment type="caution">
    <text evidence="1">The sequence shown here is derived from an EMBL/GenBank/DDBJ whole genome shotgun (WGS) entry which is preliminary data.</text>
</comment>
<proteinExistence type="predicted"/>
<dbReference type="Proteomes" id="UP000311605">
    <property type="component" value="Unassembled WGS sequence"/>
</dbReference>
<dbReference type="EMBL" id="VDMN01000007">
    <property type="protein sequence ID" value="TNM60737.1"/>
    <property type="molecule type" value="Genomic_DNA"/>
</dbReference>
<dbReference type="AlphaFoldDB" id="A0A5C4XBF3"/>
<evidence type="ECO:0000313" key="2">
    <source>
        <dbReference type="Proteomes" id="UP000311605"/>
    </source>
</evidence>
<dbReference type="InterPro" id="IPR011660">
    <property type="entry name" value="VapB-like"/>
</dbReference>
<reference evidence="1 2" key="1">
    <citation type="submission" date="2019-06" db="EMBL/GenBank/DDBJ databases">
        <title>The draft genome of Rhizobium smilacinae PTYR-5.</title>
        <authorList>
            <person name="Liu L."/>
            <person name="Li L."/>
            <person name="Zhang X."/>
        </authorList>
    </citation>
    <scope>NUCLEOTIDE SEQUENCE [LARGE SCALE GENOMIC DNA]</scope>
    <source>
        <strain evidence="1 2">PTYR-5</strain>
    </source>
</reference>
<organism evidence="1 2">
    <name type="scientific">Aliirhizobium smilacinae</name>
    <dbReference type="NCBI Taxonomy" id="1395944"/>
    <lineage>
        <taxon>Bacteria</taxon>
        <taxon>Pseudomonadati</taxon>
        <taxon>Pseudomonadota</taxon>
        <taxon>Alphaproteobacteria</taxon>
        <taxon>Hyphomicrobiales</taxon>
        <taxon>Rhizobiaceae</taxon>
        <taxon>Aliirhizobium</taxon>
    </lineage>
</organism>
<name>A0A5C4XBF3_9HYPH</name>
<dbReference type="Pfam" id="PF07704">
    <property type="entry name" value="PSK_trans_fac"/>
    <property type="match status" value="1"/>
</dbReference>
<accession>A0A5C4XBF3</accession>
<dbReference type="RefSeq" id="WP_139678649.1">
    <property type="nucleotide sequence ID" value="NZ_VDMN01000007.1"/>
</dbReference>